<evidence type="ECO:0008006" key="9">
    <source>
        <dbReference type="Google" id="ProtNLM"/>
    </source>
</evidence>
<reference evidence="7" key="2">
    <citation type="submission" date="2021-02" db="EMBL/GenBank/DDBJ databases">
        <title>Aspergillus chevalieri M1 genome sequence.</title>
        <authorList>
            <person name="Kadooka C."/>
            <person name="Mori K."/>
            <person name="Futagami T."/>
        </authorList>
    </citation>
    <scope>NUCLEOTIDE SEQUENCE</scope>
    <source>
        <strain evidence="7">M1</strain>
    </source>
</reference>
<dbReference type="PRINTS" id="PR00328">
    <property type="entry name" value="SAR1GTPBP"/>
</dbReference>
<sequence length="188" mass="20923">MGALISHIRSSLGLKKQHPVLICGQKWYSGKTTILYTQLRPLSGPIDIVSTVGFNVESVTYANMHFVFWDLGGRDKLRPVWKDHFNQFAAVIFVVDSTEVGRLDDAAYNLSCLLDFTGTRKDSDVPLLVYANKQDLEGAKSTQEIAEALKLGQLRNRSWKIIACSATDGMGITEGMDWLVQAVRCKRG</sequence>
<dbReference type="EMBL" id="AP024417">
    <property type="protein sequence ID" value="BCR85804.1"/>
    <property type="molecule type" value="Genomic_DNA"/>
</dbReference>
<proteinExistence type="inferred from homology"/>
<dbReference type="Gene3D" id="3.40.50.300">
    <property type="entry name" value="P-loop containing nucleotide triphosphate hydrolases"/>
    <property type="match status" value="1"/>
</dbReference>
<dbReference type="GO" id="GO:0005525">
    <property type="term" value="F:GTP binding"/>
    <property type="evidence" value="ECO:0007669"/>
    <property type="project" value="UniProtKB-KW"/>
</dbReference>
<dbReference type="SMART" id="SM00177">
    <property type="entry name" value="ARF"/>
    <property type="match status" value="1"/>
</dbReference>
<evidence type="ECO:0000256" key="2">
    <source>
        <dbReference type="ARBA" id="ARBA00022741"/>
    </source>
</evidence>
<gene>
    <name evidence="7" type="ORF">ACHE_21262A</name>
</gene>
<dbReference type="SUPFAM" id="SSF52540">
    <property type="entry name" value="P-loop containing nucleoside triphosphate hydrolases"/>
    <property type="match status" value="1"/>
</dbReference>
<evidence type="ECO:0000256" key="6">
    <source>
        <dbReference type="RuleBase" id="RU003925"/>
    </source>
</evidence>
<evidence type="ECO:0000256" key="1">
    <source>
        <dbReference type="ARBA" id="ARBA00010290"/>
    </source>
</evidence>
<dbReference type="InterPro" id="IPR005225">
    <property type="entry name" value="Small_GTP-bd"/>
</dbReference>
<accession>A0A7R7ZLN6</accession>
<dbReference type="SMART" id="SM00178">
    <property type="entry name" value="SAR"/>
    <property type="match status" value="1"/>
</dbReference>
<dbReference type="GO" id="GO:0046872">
    <property type="term" value="F:metal ion binding"/>
    <property type="evidence" value="ECO:0007669"/>
    <property type="project" value="UniProtKB-KW"/>
</dbReference>
<organism evidence="7 8">
    <name type="scientific">Aspergillus chevalieri</name>
    <name type="common">Eurotium chevalieri</name>
    <dbReference type="NCBI Taxonomy" id="182096"/>
    <lineage>
        <taxon>Eukaryota</taxon>
        <taxon>Fungi</taxon>
        <taxon>Dikarya</taxon>
        <taxon>Ascomycota</taxon>
        <taxon>Pezizomycotina</taxon>
        <taxon>Eurotiomycetes</taxon>
        <taxon>Eurotiomycetidae</taxon>
        <taxon>Eurotiales</taxon>
        <taxon>Aspergillaceae</taxon>
        <taxon>Aspergillus</taxon>
        <taxon>Aspergillus subgen. Aspergillus</taxon>
    </lineage>
</organism>
<dbReference type="NCBIfam" id="TIGR00231">
    <property type="entry name" value="small_GTP"/>
    <property type="match status" value="1"/>
</dbReference>
<dbReference type="InterPro" id="IPR006689">
    <property type="entry name" value="Small_GTPase_ARF/SAR"/>
</dbReference>
<dbReference type="PROSITE" id="PS51417">
    <property type="entry name" value="ARF"/>
    <property type="match status" value="1"/>
</dbReference>
<dbReference type="PANTHER" id="PTHR11711">
    <property type="entry name" value="ADP RIBOSYLATION FACTOR-RELATED"/>
    <property type="match status" value="1"/>
</dbReference>
<keyword evidence="5" id="KW-0479">Metal-binding</keyword>
<evidence type="ECO:0000256" key="5">
    <source>
        <dbReference type="PIRSR" id="PIRSR606689-2"/>
    </source>
</evidence>
<dbReference type="CDD" id="cd00878">
    <property type="entry name" value="Arf_Arl"/>
    <property type="match status" value="1"/>
</dbReference>
<dbReference type="Pfam" id="PF00025">
    <property type="entry name" value="Arf"/>
    <property type="match status" value="1"/>
</dbReference>
<evidence type="ECO:0000256" key="3">
    <source>
        <dbReference type="ARBA" id="ARBA00023134"/>
    </source>
</evidence>
<dbReference type="GO" id="GO:0003924">
    <property type="term" value="F:GTPase activity"/>
    <property type="evidence" value="ECO:0007669"/>
    <property type="project" value="InterPro"/>
</dbReference>
<evidence type="ECO:0000313" key="7">
    <source>
        <dbReference type="EMBL" id="BCR85804.1"/>
    </source>
</evidence>
<keyword evidence="3 4" id="KW-0342">GTP-binding</keyword>
<feature type="binding site" evidence="5">
    <location>
        <position position="32"/>
    </location>
    <ligand>
        <name>Mg(2+)</name>
        <dbReference type="ChEBI" id="CHEBI:18420"/>
    </ligand>
</feature>
<dbReference type="GeneID" id="66980163"/>
<dbReference type="FunFam" id="3.40.50.300:FF:001166">
    <property type="entry name" value="ADP-ribosylation factor D"/>
    <property type="match status" value="1"/>
</dbReference>
<name>A0A7R7ZLN6_ASPCH</name>
<comment type="similarity">
    <text evidence="1 6">Belongs to the small GTPase superfamily. Arf family.</text>
</comment>
<feature type="binding site" evidence="4">
    <location>
        <begin position="24"/>
        <end position="32"/>
    </location>
    <ligand>
        <name>GTP</name>
        <dbReference type="ChEBI" id="CHEBI:37565"/>
    </ligand>
</feature>
<dbReference type="InterPro" id="IPR027417">
    <property type="entry name" value="P-loop_NTPase"/>
</dbReference>
<feature type="binding site" evidence="5">
    <location>
        <position position="51"/>
    </location>
    <ligand>
        <name>Mg(2+)</name>
        <dbReference type="ChEBI" id="CHEBI:18420"/>
    </ligand>
</feature>
<reference evidence="7" key="1">
    <citation type="submission" date="2021-01" db="EMBL/GenBank/DDBJ databases">
        <authorList>
            <consortium name="Aspergillus chevalieri M1 genome sequencing consortium"/>
            <person name="Kazuki M."/>
            <person name="Futagami T."/>
        </authorList>
    </citation>
    <scope>NUCLEOTIDE SEQUENCE</scope>
    <source>
        <strain evidence="7">M1</strain>
    </source>
</reference>
<keyword evidence="5" id="KW-0460">Magnesium</keyword>
<dbReference type="InterPro" id="IPR024156">
    <property type="entry name" value="Small_GTPase_ARF"/>
</dbReference>
<keyword evidence="2 4" id="KW-0547">Nucleotide-binding</keyword>
<dbReference type="AlphaFoldDB" id="A0A7R7ZLN6"/>
<evidence type="ECO:0000256" key="4">
    <source>
        <dbReference type="PIRSR" id="PIRSR606689-1"/>
    </source>
</evidence>
<evidence type="ECO:0000313" key="8">
    <source>
        <dbReference type="Proteomes" id="UP000637239"/>
    </source>
</evidence>
<dbReference type="KEGG" id="ache:ACHE_21262A"/>
<dbReference type="RefSeq" id="XP_043134326.1">
    <property type="nucleotide sequence ID" value="XM_043275326.1"/>
</dbReference>
<feature type="binding site" evidence="4">
    <location>
        <position position="73"/>
    </location>
    <ligand>
        <name>GTP</name>
        <dbReference type="ChEBI" id="CHEBI:37565"/>
    </ligand>
</feature>
<dbReference type="Proteomes" id="UP000637239">
    <property type="component" value="Chromosome 2"/>
</dbReference>
<protein>
    <recommendedName>
        <fullName evidence="9">ADP-ribosylation factor</fullName>
    </recommendedName>
</protein>
<feature type="binding site" evidence="4">
    <location>
        <begin position="132"/>
        <end position="135"/>
    </location>
    <ligand>
        <name>GTP</name>
        <dbReference type="ChEBI" id="CHEBI:37565"/>
    </ligand>
</feature>
<keyword evidence="8" id="KW-1185">Reference proteome</keyword>